<keyword evidence="4 5" id="KW-0720">Serine protease</keyword>
<keyword evidence="9" id="KW-1185">Reference proteome</keyword>
<evidence type="ECO:0000256" key="1">
    <source>
        <dbReference type="ARBA" id="ARBA00011073"/>
    </source>
</evidence>
<dbReference type="Gene3D" id="3.40.50.200">
    <property type="entry name" value="Peptidase S8/S53 domain"/>
    <property type="match status" value="1"/>
</dbReference>
<accession>A0ABU5ZJU4</accession>
<protein>
    <submittedName>
        <fullName evidence="8">S8 family serine peptidase</fullName>
    </submittedName>
</protein>
<feature type="active site" description="Charge relay system" evidence="5">
    <location>
        <position position="190"/>
    </location>
</feature>
<dbReference type="RefSeq" id="WP_371754625.1">
    <property type="nucleotide sequence ID" value="NZ_JAYJLD010000018.1"/>
</dbReference>
<dbReference type="InterPro" id="IPR023828">
    <property type="entry name" value="Peptidase_S8_Ser-AS"/>
</dbReference>
<feature type="active site" description="Charge relay system" evidence="5">
    <location>
        <position position="340"/>
    </location>
</feature>
<dbReference type="PRINTS" id="PR00723">
    <property type="entry name" value="SUBTILISIN"/>
</dbReference>
<dbReference type="Pfam" id="PF00082">
    <property type="entry name" value="Peptidase_S8"/>
    <property type="match status" value="1"/>
</dbReference>
<keyword evidence="2 5" id="KW-0645">Protease</keyword>
<dbReference type="Proteomes" id="UP001310386">
    <property type="component" value="Unassembled WGS sequence"/>
</dbReference>
<reference evidence="8" key="1">
    <citation type="submission" date="2023-12" db="EMBL/GenBank/DDBJ databases">
        <title>Fervidustalea candida gen. nov., sp. nov., a novel member of the family Paenibacillaceae isolated from a geothermal area.</title>
        <authorList>
            <person name="Li W.-J."/>
            <person name="Jiao J.-Y."/>
            <person name="Chen Y."/>
        </authorList>
    </citation>
    <scope>NUCLEOTIDE SEQUENCE</scope>
    <source>
        <strain evidence="8">SYSU GA230002</strain>
    </source>
</reference>
<dbReference type="InterPro" id="IPR000209">
    <property type="entry name" value="Peptidase_S8/S53_dom"/>
</dbReference>
<sequence>MNIHLKPAVISLVLAAVLLLGIAFPMQLTENPDQLQSSGFFPHSPMSASGSSWIVKWKNRINPEIEQASEVIRTEEAGKITVIQPKSGVAYKKWEALLAGSGQFVYAEPNKKIRIEETQDTPNNAAGTVPDFLRQIHQDKVKQFVTANRIITVAVVDTGVDLNHPAIAPYLIPGINLIDSSQPPQDDNGHGTNVAGVVAQVGNVKNGNNKWTTRIMPIKAIEADGQGDEEKLGQGIRYAVDHGAKIVVLSVGMNRNSPYIKDVAQYAEDHGAVLVSASGNENRSVKYPAAYPTVIAVGGVSTDNQVVRESNFGQELDVVAAWKVYTTALGGGYKYNQGTSMAAPQVAGVTALIWMKHPYMKPYQIRNMIRETAEDVESKGWDMYTGYGLIRADQAVSAKYVNDFYEPNDTKGQAKPLPEDTMITGELKPTTDADWYYLNSPYNGKVTFRMAGVDTPESNVNMMFFGDADSKGTLYENILSHPVVVPVKKGKSYVKFYLGDQTASSSVVYQLTTAFNIYKDPFEDNDRQYKAYLLPTKTQTVTGTFDHTGDQDWYMLDIAESGSLGITVSTDTARMDLALTFEKKDQKPIQIDWYKDGEEESIPPTDVLPGKYYLMIQNDISADSASPPVRGEYKLSIQFNKKYVDPNEPNDKPYQAVMMGMDSEYSGVLDQPKDVDWFMFKIGRDSLVNVNLNQIPSDRVMSLTLLDENQKQVAINLNNLGETRLSINQRLASGTYYIRLSADFPFQQQMYTLKVHSAALIAGYTDISGHWAEPSIVEMTKLQAVKGYPDYTFRPDNELTRAEAVTMIVKAFGITGKSAASYSDLPKTHWAYSYVGSADAAGIVQGYQDATFQPDRPISRMEMAVLIAKALHLKNKKADGIPFQDIAPDYWGIDILAQLKAKGWLTGYEDGTFHPKDSGSRAEFVSLLDRIIGNQ</sequence>
<feature type="active site" description="Charge relay system" evidence="5">
    <location>
        <position position="157"/>
    </location>
</feature>
<feature type="domain" description="SLH" evidence="7">
    <location>
        <begin position="759"/>
        <end position="817"/>
    </location>
</feature>
<comment type="caution">
    <text evidence="8">The sequence shown here is derived from an EMBL/GenBank/DDBJ whole genome shotgun (WGS) entry which is preliminary data.</text>
</comment>
<dbReference type="PANTHER" id="PTHR43806">
    <property type="entry name" value="PEPTIDASE S8"/>
    <property type="match status" value="1"/>
</dbReference>
<dbReference type="PANTHER" id="PTHR43806:SF11">
    <property type="entry name" value="CEREVISIN-RELATED"/>
    <property type="match status" value="1"/>
</dbReference>
<dbReference type="PROSITE" id="PS00136">
    <property type="entry name" value="SUBTILASE_ASP"/>
    <property type="match status" value="1"/>
</dbReference>
<evidence type="ECO:0000256" key="4">
    <source>
        <dbReference type="ARBA" id="ARBA00022825"/>
    </source>
</evidence>
<evidence type="ECO:0000256" key="2">
    <source>
        <dbReference type="ARBA" id="ARBA00022670"/>
    </source>
</evidence>
<dbReference type="InterPro" id="IPR050131">
    <property type="entry name" value="Peptidase_S8_subtilisin-like"/>
</dbReference>
<organism evidence="8 9">
    <name type="scientific">Ferviditalea candida</name>
    <dbReference type="NCBI Taxonomy" id="3108399"/>
    <lineage>
        <taxon>Bacteria</taxon>
        <taxon>Bacillati</taxon>
        <taxon>Bacillota</taxon>
        <taxon>Bacilli</taxon>
        <taxon>Bacillales</taxon>
        <taxon>Paenibacillaceae</taxon>
        <taxon>Ferviditalea</taxon>
    </lineage>
</organism>
<proteinExistence type="inferred from homology"/>
<dbReference type="EMBL" id="JAYJLD010000018">
    <property type="protein sequence ID" value="MEB3102502.1"/>
    <property type="molecule type" value="Genomic_DNA"/>
</dbReference>
<dbReference type="InterPro" id="IPR036852">
    <property type="entry name" value="Peptidase_S8/S53_dom_sf"/>
</dbReference>
<dbReference type="InterPro" id="IPR023827">
    <property type="entry name" value="Peptidase_S8_Asp-AS"/>
</dbReference>
<feature type="domain" description="SLH" evidence="7">
    <location>
        <begin position="882"/>
        <end position="935"/>
    </location>
</feature>
<dbReference type="InterPro" id="IPR001119">
    <property type="entry name" value="SLH_dom"/>
</dbReference>
<dbReference type="Pfam" id="PF00395">
    <property type="entry name" value="SLH"/>
    <property type="match status" value="3"/>
</dbReference>
<dbReference type="InterPro" id="IPR015500">
    <property type="entry name" value="Peptidase_S8_subtilisin-rel"/>
</dbReference>
<dbReference type="SUPFAM" id="SSF89260">
    <property type="entry name" value="Collagen-binding domain"/>
    <property type="match status" value="2"/>
</dbReference>
<feature type="domain" description="SLH" evidence="7">
    <location>
        <begin position="818"/>
        <end position="881"/>
    </location>
</feature>
<evidence type="ECO:0000256" key="5">
    <source>
        <dbReference type="PROSITE-ProRule" id="PRU01240"/>
    </source>
</evidence>
<evidence type="ECO:0000256" key="6">
    <source>
        <dbReference type="RuleBase" id="RU003355"/>
    </source>
</evidence>
<evidence type="ECO:0000256" key="3">
    <source>
        <dbReference type="ARBA" id="ARBA00022801"/>
    </source>
</evidence>
<comment type="similarity">
    <text evidence="1 5 6">Belongs to the peptidase S8 family.</text>
</comment>
<evidence type="ECO:0000313" key="9">
    <source>
        <dbReference type="Proteomes" id="UP001310386"/>
    </source>
</evidence>
<dbReference type="Gene3D" id="2.60.120.380">
    <property type="match status" value="3"/>
</dbReference>
<dbReference type="SUPFAM" id="SSF52743">
    <property type="entry name" value="Subtilisin-like"/>
    <property type="match status" value="1"/>
</dbReference>
<name>A0ABU5ZJU4_9BACL</name>
<dbReference type="PROSITE" id="PS51272">
    <property type="entry name" value="SLH"/>
    <property type="match status" value="3"/>
</dbReference>
<evidence type="ECO:0000313" key="8">
    <source>
        <dbReference type="EMBL" id="MEB3102502.1"/>
    </source>
</evidence>
<evidence type="ECO:0000259" key="7">
    <source>
        <dbReference type="PROSITE" id="PS51272"/>
    </source>
</evidence>
<dbReference type="PROSITE" id="PS51892">
    <property type="entry name" value="SUBTILASE"/>
    <property type="match status" value="1"/>
</dbReference>
<gene>
    <name evidence="8" type="ORF">VF724_12600</name>
</gene>
<keyword evidence="3 5" id="KW-0378">Hydrolase</keyword>
<dbReference type="PROSITE" id="PS00138">
    <property type="entry name" value="SUBTILASE_SER"/>
    <property type="match status" value="1"/>
</dbReference>